<feature type="binding site" evidence="3">
    <location>
        <position position="154"/>
    </location>
    <ligand>
        <name>Zn(2+)</name>
        <dbReference type="ChEBI" id="CHEBI:29105"/>
    </ligand>
</feature>
<feature type="region of interest" description="Disordered" evidence="4">
    <location>
        <begin position="40"/>
        <end position="63"/>
    </location>
</feature>
<dbReference type="GO" id="GO:0045277">
    <property type="term" value="C:respiratory chain complex IV"/>
    <property type="evidence" value="ECO:0007669"/>
    <property type="project" value="InterPro"/>
</dbReference>
<dbReference type="InterPro" id="IPR036972">
    <property type="entry name" value="Cyt_c_oxidase_su5b_sf"/>
</dbReference>
<dbReference type="Gene3D" id="2.60.11.10">
    <property type="entry name" value="Cytochrome c oxidase, subunit Vb"/>
    <property type="match status" value="1"/>
</dbReference>
<dbReference type="InterPro" id="IPR002124">
    <property type="entry name" value="Cyt_c_oxidase_su5b"/>
</dbReference>
<accession>A0A6G1S566</accession>
<dbReference type="EMBL" id="GGYP01000874">
    <property type="protein sequence ID" value="MDE45645.1"/>
    <property type="molecule type" value="Transcribed_RNA"/>
</dbReference>
<sequence length="231" mass="25784">MASKILVRFAGPQLSLKGRYPMGLPTGATANLFVQSRHMASTTPNTPTTTKANTVATSSTTGTAKRESIKSKLASIFGGYVDPADPNEAPIPSDKVNFPDVTEHATGEEKLFLLAFENGILDPYCNLPTVRGDRGTRDNPVTIESFDDSRLIACVCEDTQNHHKYTNLYKGEPKRCQCGHWLELVDAPRFWEKIPKEDLVEIPWFRELEEEGKLDKFLQTGKLEDDHKHAH</sequence>
<organism evidence="5">
    <name type="scientific">Aceria tosichella</name>
    <name type="common">wheat curl mite</name>
    <dbReference type="NCBI Taxonomy" id="561515"/>
    <lineage>
        <taxon>Eukaryota</taxon>
        <taxon>Metazoa</taxon>
        <taxon>Ecdysozoa</taxon>
        <taxon>Arthropoda</taxon>
        <taxon>Chelicerata</taxon>
        <taxon>Arachnida</taxon>
        <taxon>Acari</taxon>
        <taxon>Acariformes</taxon>
        <taxon>Trombidiformes</taxon>
        <taxon>Prostigmata</taxon>
        <taxon>Eupodina</taxon>
        <taxon>Eriophyoidea</taxon>
        <taxon>Eriophyidae</taxon>
        <taxon>Eriophyinae</taxon>
        <taxon>Aceriini</taxon>
        <taxon>Aceria</taxon>
    </lineage>
</organism>
<feature type="binding site" evidence="3">
    <location>
        <position position="156"/>
    </location>
    <ligand>
        <name>Zn(2+)</name>
        <dbReference type="ChEBI" id="CHEBI:29105"/>
    </ligand>
</feature>
<evidence type="ECO:0000256" key="2">
    <source>
        <dbReference type="ARBA" id="ARBA00022833"/>
    </source>
</evidence>
<evidence type="ECO:0000313" key="5">
    <source>
        <dbReference type="EMBL" id="MDE45645.1"/>
    </source>
</evidence>
<reference evidence="5" key="1">
    <citation type="submission" date="2018-10" db="EMBL/GenBank/DDBJ databases">
        <title>Transcriptome assembly of Aceria tosichella (Wheat curl mite) Type 2.</title>
        <authorList>
            <person name="Scully E.D."/>
            <person name="Geib S.M."/>
            <person name="Palmer N.A."/>
            <person name="Gupta A.K."/>
            <person name="Sarath G."/>
            <person name="Tatineni S."/>
        </authorList>
    </citation>
    <scope>NUCLEOTIDE SEQUENCE</scope>
    <source>
        <strain evidence="5">LincolnNE</strain>
    </source>
</reference>
<feature type="binding site" evidence="3">
    <location>
        <position position="178"/>
    </location>
    <ligand>
        <name>Zn(2+)</name>
        <dbReference type="ChEBI" id="CHEBI:29105"/>
    </ligand>
</feature>
<feature type="binding site" evidence="3">
    <location>
        <position position="176"/>
    </location>
    <ligand>
        <name>Zn(2+)</name>
        <dbReference type="ChEBI" id="CHEBI:29105"/>
    </ligand>
</feature>
<gene>
    <name evidence="5" type="primary">COX5B_1</name>
    <name evidence="5" type="ORF">g.10594</name>
</gene>
<dbReference type="GO" id="GO:0005740">
    <property type="term" value="C:mitochondrial envelope"/>
    <property type="evidence" value="ECO:0007669"/>
    <property type="project" value="InterPro"/>
</dbReference>
<feature type="compositionally biased region" description="Low complexity" evidence="4">
    <location>
        <begin position="40"/>
        <end position="61"/>
    </location>
</feature>
<keyword evidence="2 3" id="KW-0862">Zinc</keyword>
<dbReference type="Pfam" id="PF01215">
    <property type="entry name" value="COX5B"/>
    <property type="match status" value="1"/>
</dbReference>
<keyword evidence="1 3" id="KW-0479">Metal-binding</keyword>
<evidence type="ECO:0000256" key="3">
    <source>
        <dbReference type="PIRSR" id="PIRSR602124-1"/>
    </source>
</evidence>
<evidence type="ECO:0000256" key="1">
    <source>
        <dbReference type="ARBA" id="ARBA00022723"/>
    </source>
</evidence>
<name>A0A6G1S566_9ACAR</name>
<proteinExistence type="predicted"/>
<dbReference type="GO" id="GO:0046872">
    <property type="term" value="F:metal ion binding"/>
    <property type="evidence" value="ECO:0007669"/>
    <property type="project" value="UniProtKB-KW"/>
</dbReference>
<dbReference type="PROSITE" id="PS51359">
    <property type="entry name" value="COX5B_2"/>
    <property type="match status" value="1"/>
</dbReference>
<dbReference type="GO" id="GO:0006123">
    <property type="term" value="P:mitochondrial electron transport, cytochrome c to oxygen"/>
    <property type="evidence" value="ECO:0007669"/>
    <property type="project" value="InterPro"/>
</dbReference>
<evidence type="ECO:0000256" key="4">
    <source>
        <dbReference type="SAM" id="MobiDB-lite"/>
    </source>
</evidence>
<dbReference type="PANTHER" id="PTHR10122:SF0">
    <property type="entry name" value="CYTOCHROME C OXIDASE SUBUNIT 5B, ISOFORM A-RELATED"/>
    <property type="match status" value="1"/>
</dbReference>
<dbReference type="AlphaFoldDB" id="A0A6G1S566"/>
<dbReference type="SUPFAM" id="SSF57802">
    <property type="entry name" value="Rubredoxin-like"/>
    <property type="match status" value="1"/>
</dbReference>
<dbReference type="PANTHER" id="PTHR10122">
    <property type="entry name" value="CYTOCHROME C OXIDASE SUBUNIT 5B, MITOCHONDRIAL"/>
    <property type="match status" value="1"/>
</dbReference>
<protein>
    <submittedName>
        <fullName evidence="5">Cytochrome c oxidase subunit 5B, mitochondrial</fullName>
    </submittedName>
</protein>